<comment type="subcellular location">
    <subcellularLocation>
        <location evidence="1 12">Cell inner membrane</location>
        <topology evidence="1 12">Multi-pass membrane protein</topology>
    </subcellularLocation>
</comment>
<evidence type="ECO:0000256" key="11">
    <source>
        <dbReference type="ARBA" id="ARBA00023136"/>
    </source>
</evidence>
<evidence type="ECO:0000256" key="5">
    <source>
        <dbReference type="ARBA" id="ARBA00022519"/>
    </source>
</evidence>
<protein>
    <recommendedName>
        <fullName evidence="12">Trk system potassium uptake protein</fullName>
    </recommendedName>
</protein>
<dbReference type="Pfam" id="PF02386">
    <property type="entry name" value="TrkH"/>
    <property type="match status" value="1"/>
</dbReference>
<reference evidence="15 16" key="1">
    <citation type="submission" date="2023-12" db="EMBL/GenBank/DDBJ databases">
        <title>Whole-genome sequencing of halo(alkali)philic microorganisms from hypersaline lakes.</title>
        <authorList>
            <person name="Sorokin D.Y."/>
            <person name="Merkel A.Y."/>
            <person name="Messina E."/>
            <person name="Yakimov M."/>
        </authorList>
    </citation>
    <scope>NUCLEOTIDE SEQUENCE [LARGE SCALE GENOMIC DNA]</scope>
    <source>
        <strain evidence="15 16">AB-CW1</strain>
    </source>
</reference>
<feature type="binding site" evidence="13">
    <location>
        <position position="112"/>
    </location>
    <ligand>
        <name>K(+)</name>
        <dbReference type="ChEBI" id="CHEBI:29103"/>
    </ligand>
</feature>
<feature type="transmembrane region" description="Helical" evidence="14">
    <location>
        <begin position="136"/>
        <end position="163"/>
    </location>
</feature>
<dbReference type="InterPro" id="IPR004772">
    <property type="entry name" value="TrkH"/>
</dbReference>
<feature type="transmembrane region" description="Helical" evidence="14">
    <location>
        <begin position="237"/>
        <end position="258"/>
    </location>
</feature>
<keyword evidence="16" id="KW-1185">Reference proteome</keyword>
<keyword evidence="7 14" id="KW-0812">Transmembrane</keyword>
<evidence type="ECO:0000256" key="13">
    <source>
        <dbReference type="PIRSR" id="PIRSR006247-1"/>
    </source>
</evidence>
<keyword evidence="10 12" id="KW-0406">Ion transport</keyword>
<proteinExistence type="inferred from homology"/>
<feature type="transmembrane region" description="Helical" evidence="14">
    <location>
        <begin position="278"/>
        <end position="298"/>
    </location>
</feature>
<comment type="caution">
    <text evidence="15">The sequence shown here is derived from an EMBL/GenBank/DDBJ whole genome shotgun (WGS) entry which is preliminary data.</text>
</comment>
<dbReference type="PANTHER" id="PTHR32024:SF2">
    <property type="entry name" value="TRK SYSTEM POTASSIUM UPTAKE PROTEIN TRKG-RELATED"/>
    <property type="match status" value="1"/>
</dbReference>
<evidence type="ECO:0000256" key="10">
    <source>
        <dbReference type="ARBA" id="ARBA00023065"/>
    </source>
</evidence>
<evidence type="ECO:0000313" key="16">
    <source>
        <dbReference type="Proteomes" id="UP001302316"/>
    </source>
</evidence>
<feature type="transmembrane region" description="Helical" evidence="14">
    <location>
        <begin position="332"/>
        <end position="354"/>
    </location>
</feature>
<keyword evidence="8 12" id="KW-0630">Potassium</keyword>
<feature type="transmembrane region" description="Helical" evidence="14">
    <location>
        <begin position="456"/>
        <end position="481"/>
    </location>
</feature>
<evidence type="ECO:0000256" key="1">
    <source>
        <dbReference type="ARBA" id="ARBA00004429"/>
    </source>
</evidence>
<dbReference type="GO" id="GO:0005886">
    <property type="term" value="C:plasma membrane"/>
    <property type="evidence" value="ECO:0007669"/>
    <property type="project" value="UniProtKB-SubCell"/>
</dbReference>
<dbReference type="GO" id="GO:0046872">
    <property type="term" value="F:metal ion binding"/>
    <property type="evidence" value="ECO:0007669"/>
    <property type="project" value="UniProtKB-KW"/>
</dbReference>
<evidence type="ECO:0000256" key="7">
    <source>
        <dbReference type="ARBA" id="ARBA00022692"/>
    </source>
</evidence>
<gene>
    <name evidence="15" type="ORF">VCB98_04500</name>
</gene>
<feature type="transmembrane region" description="Helical" evidence="14">
    <location>
        <begin position="396"/>
        <end position="417"/>
    </location>
</feature>
<feature type="binding site" evidence="13">
    <location>
        <position position="435"/>
    </location>
    <ligand>
        <name>K(+)</name>
        <dbReference type="ChEBI" id="CHEBI:29103"/>
    </ligand>
</feature>
<keyword evidence="11 12" id="KW-0472">Membrane</keyword>
<sequence>MHVKVIQRILGLLLMAFSLSMLPPIGVSWWYQDGAAFAFIVGFLIVAGTGLLMWFPARREFRDMRTRDGFVVVASFWLVLGLAGAVPLLLSENPEISFTDAAFEAVSGLTTTGSTILVGLDHLPESILYYRQQLQWLGGMGIIVLAIAVLPMLGVGGMQLFRAEISGPMKEARLTPRIAETAKGLWYIYLGLTAACALAYWLAGMTPFDAIGHAYSTVAIGGFSTYDASIGHFNSHAIELIAVAFMLLAGVNFALHFLAVRRRIVGHYFQDPEFRTYLVIQALVVSLVVGYLLLAQVYESGLDALIKGSFQAVSIATTTGFTSAEYVAWPGFLPVLLIFSSFVGACAASTGGGIKVIRIRLLVNQGAREITRLIHPNAEIPAKLGRRILPQRVLDSVWAFFSVYVALFVVMMLILMATGLDQVTAFSAVAAALNNLGPGLGDVAANFTILDDLSKWVLIVAMLMGRLEIFTVLVLLTPAFWQR</sequence>
<dbReference type="GO" id="GO:0015379">
    <property type="term" value="F:potassium:chloride symporter activity"/>
    <property type="evidence" value="ECO:0007669"/>
    <property type="project" value="InterPro"/>
</dbReference>
<evidence type="ECO:0000256" key="8">
    <source>
        <dbReference type="ARBA" id="ARBA00022958"/>
    </source>
</evidence>
<feature type="transmembrane region" description="Helical" evidence="14">
    <location>
        <begin position="184"/>
        <end position="203"/>
    </location>
</feature>
<dbReference type="PIRSF" id="PIRSF006247">
    <property type="entry name" value="TrkH"/>
    <property type="match status" value="1"/>
</dbReference>
<feature type="binding site" evidence="13">
    <location>
        <position position="221"/>
    </location>
    <ligand>
        <name>K(+)</name>
        <dbReference type="ChEBI" id="CHEBI:29103"/>
    </ligand>
</feature>
<dbReference type="RefSeq" id="WP_346050710.1">
    <property type="nucleotide sequence ID" value="NZ_JAYGII010000006.1"/>
</dbReference>
<keyword evidence="6 12" id="KW-0633">Potassium transport</keyword>
<evidence type="ECO:0000256" key="3">
    <source>
        <dbReference type="ARBA" id="ARBA00022448"/>
    </source>
</evidence>
<dbReference type="NCBIfam" id="TIGR00933">
    <property type="entry name" value="2a38"/>
    <property type="match status" value="1"/>
</dbReference>
<keyword evidence="3 12" id="KW-0813">Transport</keyword>
<keyword evidence="9 14" id="KW-1133">Transmembrane helix</keyword>
<evidence type="ECO:0000256" key="9">
    <source>
        <dbReference type="ARBA" id="ARBA00022989"/>
    </source>
</evidence>
<name>A0AAP6MJN3_9GAMM</name>
<evidence type="ECO:0000256" key="12">
    <source>
        <dbReference type="PIRNR" id="PIRNR006247"/>
    </source>
</evidence>
<feature type="binding site" evidence="13">
    <location>
        <position position="436"/>
    </location>
    <ligand>
        <name>K(+)</name>
        <dbReference type="ChEBI" id="CHEBI:29103"/>
    </ligand>
</feature>
<evidence type="ECO:0000256" key="6">
    <source>
        <dbReference type="ARBA" id="ARBA00022538"/>
    </source>
</evidence>
<comment type="function">
    <text evidence="12">Low-affinity potassium transport system. Interacts with Trk system potassium uptake protein TrkA.</text>
</comment>
<feature type="transmembrane region" description="Helical" evidence="14">
    <location>
        <begin position="12"/>
        <end position="31"/>
    </location>
</feature>
<accession>A0AAP6MJN3</accession>
<dbReference type="AlphaFoldDB" id="A0AAP6MJN3"/>
<evidence type="ECO:0000256" key="2">
    <source>
        <dbReference type="ARBA" id="ARBA00009137"/>
    </source>
</evidence>
<evidence type="ECO:0000256" key="4">
    <source>
        <dbReference type="ARBA" id="ARBA00022475"/>
    </source>
</evidence>
<dbReference type="InterPro" id="IPR003445">
    <property type="entry name" value="Cat_transpt"/>
</dbReference>
<evidence type="ECO:0000256" key="14">
    <source>
        <dbReference type="SAM" id="Phobius"/>
    </source>
</evidence>
<comment type="similarity">
    <text evidence="2 12">Belongs to the TrkH potassium transport family.</text>
</comment>
<feature type="transmembrane region" description="Helical" evidence="14">
    <location>
        <begin position="69"/>
        <end position="90"/>
    </location>
</feature>
<keyword evidence="5 12" id="KW-0997">Cell inner membrane</keyword>
<feature type="binding site" evidence="13">
    <location>
        <position position="111"/>
    </location>
    <ligand>
        <name>K(+)</name>
        <dbReference type="ChEBI" id="CHEBI:29103"/>
    </ligand>
</feature>
<feature type="binding site" evidence="13">
    <location>
        <position position="220"/>
    </location>
    <ligand>
        <name>K(+)</name>
        <dbReference type="ChEBI" id="CHEBI:29103"/>
    </ligand>
</feature>
<feature type="binding site" evidence="13">
    <location>
        <position position="319"/>
    </location>
    <ligand>
        <name>K(+)</name>
        <dbReference type="ChEBI" id="CHEBI:29103"/>
    </ligand>
</feature>
<dbReference type="Proteomes" id="UP001302316">
    <property type="component" value="Unassembled WGS sequence"/>
</dbReference>
<feature type="binding site" evidence="13">
    <location>
        <position position="318"/>
    </location>
    <ligand>
        <name>K(+)</name>
        <dbReference type="ChEBI" id="CHEBI:29103"/>
    </ligand>
</feature>
<dbReference type="PANTHER" id="PTHR32024">
    <property type="entry name" value="TRK SYSTEM POTASSIUM UPTAKE PROTEIN TRKG-RELATED"/>
    <property type="match status" value="1"/>
</dbReference>
<evidence type="ECO:0000313" key="15">
    <source>
        <dbReference type="EMBL" id="MEA5445079.1"/>
    </source>
</evidence>
<keyword evidence="4 12" id="KW-1003">Cell membrane</keyword>
<feature type="transmembrane region" description="Helical" evidence="14">
    <location>
        <begin position="37"/>
        <end position="57"/>
    </location>
</feature>
<keyword evidence="13" id="KW-0479">Metal-binding</keyword>
<dbReference type="EMBL" id="JAYGII010000006">
    <property type="protein sequence ID" value="MEA5445079.1"/>
    <property type="molecule type" value="Genomic_DNA"/>
</dbReference>
<organism evidence="15 16">
    <name type="scientific">Natronospira elongata</name>
    <dbReference type="NCBI Taxonomy" id="3110268"/>
    <lineage>
        <taxon>Bacteria</taxon>
        <taxon>Pseudomonadati</taxon>
        <taxon>Pseudomonadota</taxon>
        <taxon>Gammaproteobacteria</taxon>
        <taxon>Natronospirales</taxon>
        <taxon>Natronospiraceae</taxon>
        <taxon>Natronospira</taxon>
    </lineage>
</organism>